<comment type="similarity">
    <text evidence="1">Belongs to the DNA2/NAM7 helicase family.</text>
</comment>
<name>A0A146KDA2_9EUKA</name>
<dbReference type="InterPro" id="IPR027417">
    <property type="entry name" value="P-loop_NTPase"/>
</dbReference>
<evidence type="ECO:0000259" key="7">
    <source>
        <dbReference type="SMART" id="SM00382"/>
    </source>
</evidence>
<gene>
    <name evidence="8" type="ORF">TPC1_14247</name>
</gene>
<feature type="coiled-coil region" evidence="6">
    <location>
        <begin position="168"/>
        <end position="195"/>
    </location>
</feature>
<dbReference type="FunFam" id="3.40.50.300:FF:000326">
    <property type="entry name" value="P-loop containing nucleoside triphosphate hydrolase"/>
    <property type="match status" value="1"/>
</dbReference>
<dbReference type="GO" id="GO:0005524">
    <property type="term" value="F:ATP binding"/>
    <property type="evidence" value="ECO:0007669"/>
    <property type="project" value="UniProtKB-KW"/>
</dbReference>
<dbReference type="CDD" id="cd18808">
    <property type="entry name" value="SF1_C_Upf1"/>
    <property type="match status" value="1"/>
</dbReference>
<reference evidence="8" key="1">
    <citation type="submission" date="2015-07" db="EMBL/GenBank/DDBJ databases">
        <title>Adaptation to a free-living lifestyle via gene acquisitions in the diplomonad Trepomonas sp. PC1.</title>
        <authorList>
            <person name="Xu F."/>
            <person name="Jerlstrom-Hultqvist J."/>
            <person name="Kolisko M."/>
            <person name="Simpson A.G.B."/>
            <person name="Roger A.J."/>
            <person name="Svard S.G."/>
            <person name="Andersson J.O."/>
        </authorList>
    </citation>
    <scope>NUCLEOTIDE SEQUENCE</scope>
    <source>
        <strain evidence="8">PC1</strain>
    </source>
</reference>
<evidence type="ECO:0000256" key="6">
    <source>
        <dbReference type="SAM" id="Coils"/>
    </source>
</evidence>
<dbReference type="GO" id="GO:0016787">
    <property type="term" value="F:hydrolase activity"/>
    <property type="evidence" value="ECO:0007669"/>
    <property type="project" value="UniProtKB-KW"/>
</dbReference>
<dbReference type="EMBL" id="GDID01003140">
    <property type="protein sequence ID" value="JAP93466.1"/>
    <property type="molecule type" value="Transcribed_RNA"/>
</dbReference>
<dbReference type="InterPro" id="IPR047187">
    <property type="entry name" value="SF1_C_Upf1"/>
</dbReference>
<evidence type="ECO:0000256" key="2">
    <source>
        <dbReference type="ARBA" id="ARBA00022741"/>
    </source>
</evidence>
<sequence>VQGPFIVPKAGSDATFQYNQQVIREIESEQCIGELGRFFIDSFFNDKEQPHRTVEIKHPKIQKPFNEQQSVAIEKMKNMTTKQFLIIHGPPGSGKTTTLAEGIRQYMEQNPKSRVLIAGPSNVSVDNLLIKLCPKQTTVRIGNVARTSEEVVQYMLDEVVQAQFQDEFKGVNKDIKEAKSQLDKSKKALQKNGDKKDFILAKKALRECNKQSQVVSKQAIEKVLQHCKVLACTLSGCSHFNTLKAAEHSNGFDLVVIDEAAQALDIQIVSALMLCRGSVVFGGDPCQLPPTVISAFAQGRKLYSEPILYRLCQIEQNNYVLLNLQYRFDQLINLFPSEQFYQNKLKHFKTTQKTFDFSSVVFVDTQTLYFLEEKPEKRGIFEQMSLKNPEEAKIVIKIVEKLSKQIPMDEIGVITPYAAQVTLLNKHLNCEVSTVDGFQGREKEAIVLSLVRSNEEGCTGFVGDEKRLNVMITRAKRILVVVGNAATLESDPMLKKYIDWLYDNADCVGPEEFE</sequence>
<keyword evidence="2" id="KW-0547">Nucleotide-binding</keyword>
<dbReference type="InterPro" id="IPR041677">
    <property type="entry name" value="DNA2/NAM7_AAA_11"/>
</dbReference>
<keyword evidence="4 8" id="KW-0347">Helicase</keyword>
<organism evidence="8">
    <name type="scientific">Trepomonas sp. PC1</name>
    <dbReference type="NCBI Taxonomy" id="1076344"/>
    <lineage>
        <taxon>Eukaryota</taxon>
        <taxon>Metamonada</taxon>
        <taxon>Diplomonadida</taxon>
        <taxon>Hexamitidae</taxon>
        <taxon>Hexamitinae</taxon>
        <taxon>Trepomonas</taxon>
    </lineage>
</organism>
<dbReference type="AlphaFoldDB" id="A0A146KDA2"/>
<accession>A0A146KDA2</accession>
<dbReference type="GO" id="GO:0043139">
    <property type="term" value="F:5'-3' DNA helicase activity"/>
    <property type="evidence" value="ECO:0007669"/>
    <property type="project" value="TreeGrafter"/>
</dbReference>
<dbReference type="Gene3D" id="3.40.50.300">
    <property type="entry name" value="P-loop containing nucleotide triphosphate hydrolases"/>
    <property type="match status" value="2"/>
</dbReference>
<dbReference type="InterPro" id="IPR003593">
    <property type="entry name" value="AAA+_ATPase"/>
</dbReference>
<feature type="non-terminal residue" evidence="8">
    <location>
        <position position="1"/>
    </location>
</feature>
<feature type="domain" description="AAA+ ATPase" evidence="7">
    <location>
        <begin position="81"/>
        <end position="308"/>
    </location>
</feature>
<dbReference type="PANTHER" id="PTHR43788:SF8">
    <property type="entry name" value="DNA-BINDING PROTEIN SMUBP-2"/>
    <property type="match status" value="1"/>
</dbReference>
<dbReference type="Pfam" id="PF13087">
    <property type="entry name" value="AAA_12"/>
    <property type="match status" value="1"/>
</dbReference>
<keyword evidence="6" id="KW-0175">Coiled coil</keyword>
<evidence type="ECO:0000256" key="3">
    <source>
        <dbReference type="ARBA" id="ARBA00022801"/>
    </source>
</evidence>
<keyword evidence="3" id="KW-0378">Hydrolase</keyword>
<protein>
    <submittedName>
        <fullName evidence="8">DNA helicase</fullName>
    </submittedName>
</protein>
<evidence type="ECO:0000313" key="8">
    <source>
        <dbReference type="EMBL" id="JAP93466.1"/>
    </source>
</evidence>
<dbReference type="InterPro" id="IPR041679">
    <property type="entry name" value="DNA2/NAM7-like_C"/>
</dbReference>
<evidence type="ECO:0000256" key="4">
    <source>
        <dbReference type="ARBA" id="ARBA00022806"/>
    </source>
</evidence>
<dbReference type="PANTHER" id="PTHR43788">
    <property type="entry name" value="DNA2/NAM7 HELICASE FAMILY MEMBER"/>
    <property type="match status" value="1"/>
</dbReference>
<dbReference type="Pfam" id="PF13086">
    <property type="entry name" value="AAA_11"/>
    <property type="match status" value="1"/>
</dbReference>
<dbReference type="GO" id="GO:0005694">
    <property type="term" value="C:chromosome"/>
    <property type="evidence" value="ECO:0007669"/>
    <property type="project" value="UniProtKB-ARBA"/>
</dbReference>
<keyword evidence="5" id="KW-0067">ATP-binding</keyword>
<evidence type="ECO:0000256" key="5">
    <source>
        <dbReference type="ARBA" id="ARBA00022840"/>
    </source>
</evidence>
<dbReference type="SMART" id="SM00382">
    <property type="entry name" value="AAA"/>
    <property type="match status" value="1"/>
</dbReference>
<dbReference type="InterPro" id="IPR050534">
    <property type="entry name" value="Coronavir_polyprotein_1ab"/>
</dbReference>
<evidence type="ECO:0000256" key="1">
    <source>
        <dbReference type="ARBA" id="ARBA00007913"/>
    </source>
</evidence>
<dbReference type="SUPFAM" id="SSF52540">
    <property type="entry name" value="P-loop containing nucleoside triphosphate hydrolases"/>
    <property type="match status" value="1"/>
</dbReference>
<proteinExistence type="inferred from homology"/>